<evidence type="ECO:0000256" key="1">
    <source>
        <dbReference type="ARBA" id="ARBA00004196"/>
    </source>
</evidence>
<dbReference type="PRINTS" id="PR00032">
    <property type="entry name" value="HTHARAC"/>
</dbReference>
<organism evidence="11">
    <name type="scientific">Paenibacillus sp. BIHB 4019</name>
    <dbReference type="NCBI Taxonomy" id="1870819"/>
    <lineage>
        <taxon>Bacteria</taxon>
        <taxon>Bacillati</taxon>
        <taxon>Bacillota</taxon>
        <taxon>Bacilli</taxon>
        <taxon>Bacillales</taxon>
        <taxon>Paenibacillaceae</taxon>
        <taxon>Paenibacillus</taxon>
    </lineage>
</organism>
<accession>A0A1B2DE45</accession>
<dbReference type="GO" id="GO:0043565">
    <property type="term" value="F:sequence-specific DNA binding"/>
    <property type="evidence" value="ECO:0007669"/>
    <property type="project" value="InterPro"/>
</dbReference>
<protein>
    <recommendedName>
        <fullName evidence="12">AraC family transcriptional regulator</fullName>
    </recommendedName>
</protein>
<comment type="similarity">
    <text evidence="2">Belongs to the bacterial solute-binding protein 8 family.</text>
</comment>
<keyword evidence="5" id="KW-0805">Transcription regulation</keyword>
<dbReference type="GO" id="GO:0030288">
    <property type="term" value="C:outer membrane-bounded periplasmic space"/>
    <property type="evidence" value="ECO:0007669"/>
    <property type="project" value="TreeGrafter"/>
</dbReference>
<dbReference type="PROSITE" id="PS00041">
    <property type="entry name" value="HTH_ARAC_FAMILY_1"/>
    <property type="match status" value="1"/>
</dbReference>
<dbReference type="PROSITE" id="PS50983">
    <property type="entry name" value="FE_B12_PBP"/>
    <property type="match status" value="1"/>
</dbReference>
<dbReference type="PANTHER" id="PTHR30532:SF26">
    <property type="entry name" value="IRON(3+)-HYDROXAMATE-BINDING PROTEIN FHUD"/>
    <property type="match status" value="1"/>
</dbReference>
<feature type="domain" description="Fe/B12 periplasmic-binding" evidence="10">
    <location>
        <begin position="411"/>
        <end position="661"/>
    </location>
</feature>
<feature type="domain" description="HTH araC/xylS-type" evidence="9">
    <location>
        <begin position="176"/>
        <end position="274"/>
    </location>
</feature>
<dbReference type="Pfam" id="PF12833">
    <property type="entry name" value="HTH_18"/>
    <property type="match status" value="1"/>
</dbReference>
<proteinExistence type="inferred from homology"/>
<name>A0A1B2DE45_9BACL</name>
<dbReference type="InterPro" id="IPR002491">
    <property type="entry name" value="ABC_transptr_periplasmic_BD"/>
</dbReference>
<dbReference type="PROSITE" id="PS01124">
    <property type="entry name" value="HTH_ARAC_FAMILY_2"/>
    <property type="match status" value="1"/>
</dbReference>
<evidence type="ECO:0000256" key="2">
    <source>
        <dbReference type="ARBA" id="ARBA00008814"/>
    </source>
</evidence>
<dbReference type="SUPFAM" id="SSF46689">
    <property type="entry name" value="Homeodomain-like"/>
    <property type="match status" value="2"/>
</dbReference>
<feature type="region of interest" description="Disordered" evidence="8">
    <location>
        <begin position="354"/>
        <end position="393"/>
    </location>
</feature>
<dbReference type="InterPro" id="IPR020449">
    <property type="entry name" value="Tscrpt_reg_AraC-type_HTH"/>
</dbReference>
<dbReference type="Gene3D" id="3.40.50.1980">
    <property type="entry name" value="Nitrogenase molybdenum iron protein domain"/>
    <property type="match status" value="2"/>
</dbReference>
<evidence type="ECO:0000256" key="6">
    <source>
        <dbReference type="ARBA" id="ARBA00023125"/>
    </source>
</evidence>
<reference evidence="11" key="1">
    <citation type="submission" date="2016-08" db="EMBL/GenBank/DDBJ databases">
        <title>Complete Genome Seqeunce of Paenibacillus sp. BIHB 4019 from tea rhizoplane.</title>
        <authorList>
            <person name="Thakur R."/>
            <person name="Swarnkar M.K."/>
            <person name="Gulati A."/>
        </authorList>
    </citation>
    <scope>NUCLEOTIDE SEQUENCE [LARGE SCALE GENOMIC DNA]</scope>
    <source>
        <strain evidence="11">BIHB4019</strain>
    </source>
</reference>
<evidence type="ECO:0000256" key="4">
    <source>
        <dbReference type="ARBA" id="ARBA00022729"/>
    </source>
</evidence>
<dbReference type="InterPro" id="IPR009057">
    <property type="entry name" value="Homeodomain-like_sf"/>
</dbReference>
<feature type="compositionally biased region" description="Polar residues" evidence="8">
    <location>
        <begin position="381"/>
        <end position="393"/>
    </location>
</feature>
<evidence type="ECO:0000259" key="9">
    <source>
        <dbReference type="PROSITE" id="PS01124"/>
    </source>
</evidence>
<dbReference type="InterPro" id="IPR018060">
    <property type="entry name" value="HTH_AraC"/>
</dbReference>
<evidence type="ECO:0000256" key="5">
    <source>
        <dbReference type="ARBA" id="ARBA00023015"/>
    </source>
</evidence>
<evidence type="ECO:0000259" key="10">
    <source>
        <dbReference type="PROSITE" id="PS50983"/>
    </source>
</evidence>
<evidence type="ECO:0000313" key="11">
    <source>
        <dbReference type="EMBL" id="ANY65970.1"/>
    </source>
</evidence>
<evidence type="ECO:0000256" key="7">
    <source>
        <dbReference type="ARBA" id="ARBA00023163"/>
    </source>
</evidence>
<dbReference type="InterPro" id="IPR018062">
    <property type="entry name" value="HTH_AraC-typ_CS"/>
</dbReference>
<dbReference type="SUPFAM" id="SSF53807">
    <property type="entry name" value="Helical backbone' metal receptor"/>
    <property type="match status" value="1"/>
</dbReference>
<evidence type="ECO:0008006" key="12">
    <source>
        <dbReference type="Google" id="ProtNLM"/>
    </source>
</evidence>
<dbReference type="InterPro" id="IPR051313">
    <property type="entry name" value="Bact_iron-sidero_bind"/>
</dbReference>
<dbReference type="GO" id="GO:0003700">
    <property type="term" value="F:DNA-binding transcription factor activity"/>
    <property type="evidence" value="ECO:0007669"/>
    <property type="project" value="InterPro"/>
</dbReference>
<dbReference type="AlphaFoldDB" id="A0A1B2DE45"/>
<comment type="subcellular location">
    <subcellularLocation>
        <location evidence="1">Cell envelope</location>
    </subcellularLocation>
</comment>
<dbReference type="Gene3D" id="1.10.10.60">
    <property type="entry name" value="Homeodomain-like"/>
    <property type="match status" value="2"/>
</dbReference>
<sequence>MSIEDHILLWNHALVRMMDVRHIRMEFNEKLPAYDLPASAFLLTARGSAKVSLDGHFSMVRRFHVLHGGKGARLEIEAEDVFEYYLILYKASLVPPFRRELQLLMERENPFQQQYDFTPQYPVELLDKVKRMHREWSRPNTLERLHAKSLFYQFVYELLWQIQRQGLETDSPDLSAQAIRYMTDNYQHNITIESLAQLLNYSPQYISRKFKEQTGNSPINFLIMLRMDKAQELLLTSDATLQEVAASVGYPDMFYFNRMFKKHVGVAPGQYKKRKLAGGKIQYSAKKSLTSSIVKRVAQRYIGDEYENHYQYKLEGDFTLYRGTKTSMTATLLLCLMLLLSACGTGGTNTTTATANGGSQPANVQPADAAQGGAADGQQGSTNQASSAPTETTKTVSTVFGDVTIPVNPKRIVAIDYLGSLVALGANPIGSSEWLMQNPYLKDKIDGVENVGDSIEKVMEMEPDLIITLTSDQEKYELFSKIAPTVSVPYNKFKNVHEEINYFGELLGVQEKATAWLDDYDTRIAAAKAKVKQALPEDATVSVLEDQDKSIYVFGIISGRGGRAIYEALGLNPPVGLTKEIMKEKYYPISLEKLGDFAGDYVVLTSPKAMDEYKSNPLWSQLDAIKNDRVFLWTEDQSWFQDPIAMLSQVEELANWLIEKSKS</sequence>
<dbReference type="SMART" id="SM00342">
    <property type="entry name" value="HTH_ARAC"/>
    <property type="match status" value="1"/>
</dbReference>
<dbReference type="EMBL" id="CP016808">
    <property type="protein sequence ID" value="ANY65970.1"/>
    <property type="molecule type" value="Genomic_DNA"/>
</dbReference>
<keyword evidence="7" id="KW-0804">Transcription</keyword>
<feature type="compositionally biased region" description="Low complexity" evidence="8">
    <location>
        <begin position="367"/>
        <end position="380"/>
    </location>
</feature>
<keyword evidence="6" id="KW-0238">DNA-binding</keyword>
<dbReference type="PANTHER" id="PTHR30532">
    <property type="entry name" value="IRON III DICITRATE-BINDING PERIPLASMIC PROTEIN"/>
    <property type="match status" value="1"/>
</dbReference>
<dbReference type="GO" id="GO:1901678">
    <property type="term" value="P:iron coordination entity transport"/>
    <property type="evidence" value="ECO:0007669"/>
    <property type="project" value="UniProtKB-ARBA"/>
</dbReference>
<keyword evidence="4" id="KW-0732">Signal</keyword>
<dbReference type="Pfam" id="PF01497">
    <property type="entry name" value="Peripla_BP_2"/>
    <property type="match status" value="1"/>
</dbReference>
<keyword evidence="3" id="KW-0813">Transport</keyword>
<gene>
    <name evidence="11" type="ORF">BBD42_05465</name>
</gene>
<evidence type="ECO:0000256" key="3">
    <source>
        <dbReference type="ARBA" id="ARBA00022448"/>
    </source>
</evidence>
<evidence type="ECO:0000256" key="8">
    <source>
        <dbReference type="SAM" id="MobiDB-lite"/>
    </source>
</evidence>